<accession>A0AAV7ETS2</accession>
<evidence type="ECO:0000313" key="3">
    <source>
        <dbReference type="Proteomes" id="UP000825729"/>
    </source>
</evidence>
<protein>
    <submittedName>
        <fullName evidence="2">Uncharacterized protein</fullName>
    </submittedName>
</protein>
<feature type="compositionally biased region" description="Polar residues" evidence="1">
    <location>
        <begin position="114"/>
        <end position="123"/>
    </location>
</feature>
<reference evidence="2 3" key="1">
    <citation type="submission" date="2021-07" db="EMBL/GenBank/DDBJ databases">
        <title>The Aristolochia fimbriata genome: insights into angiosperm evolution, floral development and chemical biosynthesis.</title>
        <authorList>
            <person name="Jiao Y."/>
        </authorList>
    </citation>
    <scope>NUCLEOTIDE SEQUENCE [LARGE SCALE GENOMIC DNA]</scope>
    <source>
        <strain evidence="2">IBCAS-2021</strain>
        <tissue evidence="2">Leaf</tissue>
    </source>
</reference>
<evidence type="ECO:0000313" key="2">
    <source>
        <dbReference type="EMBL" id="KAG9451241.1"/>
    </source>
</evidence>
<dbReference type="AlphaFoldDB" id="A0AAV7ETS2"/>
<evidence type="ECO:0000256" key="1">
    <source>
        <dbReference type="SAM" id="MobiDB-lite"/>
    </source>
</evidence>
<name>A0AAV7ETS2_ARIFI</name>
<feature type="region of interest" description="Disordered" evidence="1">
    <location>
        <begin position="23"/>
        <end position="50"/>
    </location>
</feature>
<keyword evidence="3" id="KW-1185">Reference proteome</keyword>
<gene>
    <name evidence="2" type="ORF">H6P81_011206</name>
</gene>
<comment type="caution">
    <text evidence="2">The sequence shown here is derived from an EMBL/GenBank/DDBJ whole genome shotgun (WGS) entry which is preliminary data.</text>
</comment>
<feature type="region of interest" description="Disordered" evidence="1">
    <location>
        <begin position="114"/>
        <end position="139"/>
    </location>
</feature>
<feature type="compositionally biased region" description="Basic and acidic residues" evidence="1">
    <location>
        <begin position="34"/>
        <end position="44"/>
    </location>
</feature>
<sequence length="203" mass="22042">MVSWRVGLVRGGDEELLLATARGEGGGGTQVAQVREKSGGRGESDNPSLYNTRRKSRWRLLGIAVGVIRITELGLEIDHKELLSAEKERRGGEDPLRICIISGGSSEEKLLSAHSDTYGPNQHRTTRVNKSKTDPSQINGQELSCHVNNLHGRHVIQGSHVSSQQGSHMALASAQDSSTLHGRRYAEAVEASYNHSDKPGPYS</sequence>
<proteinExistence type="predicted"/>
<organism evidence="2 3">
    <name type="scientific">Aristolochia fimbriata</name>
    <name type="common">White veined hardy Dutchman's pipe vine</name>
    <dbReference type="NCBI Taxonomy" id="158543"/>
    <lineage>
        <taxon>Eukaryota</taxon>
        <taxon>Viridiplantae</taxon>
        <taxon>Streptophyta</taxon>
        <taxon>Embryophyta</taxon>
        <taxon>Tracheophyta</taxon>
        <taxon>Spermatophyta</taxon>
        <taxon>Magnoliopsida</taxon>
        <taxon>Magnoliidae</taxon>
        <taxon>Piperales</taxon>
        <taxon>Aristolochiaceae</taxon>
        <taxon>Aristolochia</taxon>
    </lineage>
</organism>
<dbReference type="EMBL" id="JAINDJ010000004">
    <property type="protein sequence ID" value="KAG9451241.1"/>
    <property type="molecule type" value="Genomic_DNA"/>
</dbReference>
<dbReference type="Proteomes" id="UP000825729">
    <property type="component" value="Unassembled WGS sequence"/>
</dbReference>